<dbReference type="RefSeq" id="WP_046860123.1">
    <property type="nucleotide sequence ID" value="NZ_CP011412.1"/>
</dbReference>
<gene>
    <name evidence="1" type="ORF">AAY24_13420</name>
</gene>
<accession>A0A0F7K0S8</accession>
<sequence length="72" mass="8074">MRCVIDAWLERSDPFLRLLDAETGEEILRCGSAWVRPLLESGALSLEEIQDEGLSYAERLGLNLHQPSTCSI</sequence>
<name>A0A0F7K0S8_9GAMM</name>
<dbReference type="Proteomes" id="UP000034410">
    <property type="component" value="Chromosome"/>
</dbReference>
<protein>
    <submittedName>
        <fullName evidence="1">Uncharacterized protein</fullName>
    </submittedName>
</protein>
<proteinExistence type="predicted"/>
<dbReference type="KEGG" id="seds:AAY24_13420"/>
<organism evidence="1 2">
    <name type="scientific">Sedimenticola thiotaurini</name>
    <dbReference type="NCBI Taxonomy" id="1543721"/>
    <lineage>
        <taxon>Bacteria</taxon>
        <taxon>Pseudomonadati</taxon>
        <taxon>Pseudomonadota</taxon>
        <taxon>Gammaproteobacteria</taxon>
        <taxon>Chromatiales</taxon>
        <taxon>Sedimenticolaceae</taxon>
        <taxon>Sedimenticola</taxon>
    </lineage>
</organism>
<keyword evidence="2" id="KW-1185">Reference proteome</keyword>
<evidence type="ECO:0000313" key="1">
    <source>
        <dbReference type="EMBL" id="AKH21194.1"/>
    </source>
</evidence>
<evidence type="ECO:0000313" key="2">
    <source>
        <dbReference type="Proteomes" id="UP000034410"/>
    </source>
</evidence>
<reference evidence="1 2" key="1">
    <citation type="journal article" date="2015" name="Genome Announc.">
        <title>Complete Genome Sequence of Sedimenticola thiotaurini Strain SIP-G1, a Polyphosphate- and Polyhydroxyalkanoate-Accumulating Sulfur-Oxidizing Gammaproteobacterium Isolated from Salt Marsh Sediments.</title>
        <authorList>
            <person name="Flood B.E."/>
            <person name="Jones D.S."/>
            <person name="Bailey J.V."/>
        </authorList>
    </citation>
    <scope>NUCLEOTIDE SEQUENCE [LARGE SCALE GENOMIC DNA]</scope>
    <source>
        <strain evidence="1 2">SIP-G1</strain>
    </source>
</reference>
<dbReference type="AlphaFoldDB" id="A0A0F7K0S8"/>
<dbReference type="EMBL" id="CP011412">
    <property type="protein sequence ID" value="AKH21194.1"/>
    <property type="molecule type" value="Genomic_DNA"/>
</dbReference>
<dbReference type="OrthoDB" id="6400925at2"/>